<name>A0A8R7V4S5_TRIUA</name>
<protein>
    <submittedName>
        <fullName evidence="1">Uncharacterized protein</fullName>
    </submittedName>
</protein>
<evidence type="ECO:0000313" key="2">
    <source>
        <dbReference type="Proteomes" id="UP000015106"/>
    </source>
</evidence>
<proteinExistence type="predicted"/>
<reference evidence="1" key="3">
    <citation type="submission" date="2022-06" db="UniProtKB">
        <authorList>
            <consortium name="EnsemblPlants"/>
        </authorList>
    </citation>
    <scope>IDENTIFICATION</scope>
</reference>
<accession>A0A8R7V4S5</accession>
<sequence length="83" mass="9436">MGLNIQIVSYNLPYDDFRLHGSTVYSVLQRFHRQVWLCRFLLSICSSGQFRALVAVTGATRNHHVFYVILTTGLLQQLAAGHD</sequence>
<keyword evidence="2" id="KW-1185">Reference proteome</keyword>
<reference evidence="2" key="1">
    <citation type="journal article" date="2013" name="Nature">
        <title>Draft genome of the wheat A-genome progenitor Triticum urartu.</title>
        <authorList>
            <person name="Ling H.Q."/>
            <person name="Zhao S."/>
            <person name="Liu D."/>
            <person name="Wang J."/>
            <person name="Sun H."/>
            <person name="Zhang C."/>
            <person name="Fan H."/>
            <person name="Li D."/>
            <person name="Dong L."/>
            <person name="Tao Y."/>
            <person name="Gao C."/>
            <person name="Wu H."/>
            <person name="Li Y."/>
            <person name="Cui Y."/>
            <person name="Guo X."/>
            <person name="Zheng S."/>
            <person name="Wang B."/>
            <person name="Yu K."/>
            <person name="Liang Q."/>
            <person name="Yang W."/>
            <person name="Lou X."/>
            <person name="Chen J."/>
            <person name="Feng M."/>
            <person name="Jian J."/>
            <person name="Zhang X."/>
            <person name="Luo G."/>
            <person name="Jiang Y."/>
            <person name="Liu J."/>
            <person name="Wang Z."/>
            <person name="Sha Y."/>
            <person name="Zhang B."/>
            <person name="Wu H."/>
            <person name="Tang D."/>
            <person name="Shen Q."/>
            <person name="Xue P."/>
            <person name="Zou S."/>
            <person name="Wang X."/>
            <person name="Liu X."/>
            <person name="Wang F."/>
            <person name="Yang Y."/>
            <person name="An X."/>
            <person name="Dong Z."/>
            <person name="Zhang K."/>
            <person name="Zhang X."/>
            <person name="Luo M.C."/>
            <person name="Dvorak J."/>
            <person name="Tong Y."/>
            <person name="Wang J."/>
            <person name="Yang H."/>
            <person name="Li Z."/>
            <person name="Wang D."/>
            <person name="Zhang A."/>
            <person name="Wang J."/>
        </authorList>
    </citation>
    <scope>NUCLEOTIDE SEQUENCE</scope>
    <source>
        <strain evidence="2">cv. G1812</strain>
    </source>
</reference>
<dbReference type="EnsemblPlants" id="TuG1812G0700001744.01.T01">
    <property type="protein sequence ID" value="TuG1812G0700001744.01.T01.cds317473"/>
    <property type="gene ID" value="TuG1812G0700001744.01"/>
</dbReference>
<dbReference type="Proteomes" id="UP000015106">
    <property type="component" value="Chromosome 7"/>
</dbReference>
<dbReference type="AlphaFoldDB" id="A0A8R7V4S5"/>
<reference evidence="1" key="2">
    <citation type="submission" date="2018-03" db="EMBL/GenBank/DDBJ databases">
        <title>The Triticum urartu genome reveals the dynamic nature of wheat genome evolution.</title>
        <authorList>
            <person name="Ling H."/>
            <person name="Ma B."/>
            <person name="Shi X."/>
            <person name="Liu H."/>
            <person name="Dong L."/>
            <person name="Sun H."/>
            <person name="Cao Y."/>
            <person name="Gao Q."/>
            <person name="Zheng S."/>
            <person name="Li Y."/>
            <person name="Yu Y."/>
            <person name="Du H."/>
            <person name="Qi M."/>
            <person name="Li Y."/>
            <person name="Yu H."/>
            <person name="Cui Y."/>
            <person name="Wang N."/>
            <person name="Chen C."/>
            <person name="Wu H."/>
            <person name="Zhao Y."/>
            <person name="Zhang J."/>
            <person name="Li Y."/>
            <person name="Zhou W."/>
            <person name="Zhang B."/>
            <person name="Hu W."/>
            <person name="Eijk M."/>
            <person name="Tang J."/>
            <person name="Witsenboer H."/>
            <person name="Zhao S."/>
            <person name="Li Z."/>
            <person name="Zhang A."/>
            <person name="Wang D."/>
            <person name="Liang C."/>
        </authorList>
    </citation>
    <scope>NUCLEOTIDE SEQUENCE [LARGE SCALE GENOMIC DNA]</scope>
    <source>
        <strain evidence="1">cv. G1812</strain>
    </source>
</reference>
<organism evidence="1 2">
    <name type="scientific">Triticum urartu</name>
    <name type="common">Red wild einkorn</name>
    <name type="synonym">Crithodium urartu</name>
    <dbReference type="NCBI Taxonomy" id="4572"/>
    <lineage>
        <taxon>Eukaryota</taxon>
        <taxon>Viridiplantae</taxon>
        <taxon>Streptophyta</taxon>
        <taxon>Embryophyta</taxon>
        <taxon>Tracheophyta</taxon>
        <taxon>Spermatophyta</taxon>
        <taxon>Magnoliopsida</taxon>
        <taxon>Liliopsida</taxon>
        <taxon>Poales</taxon>
        <taxon>Poaceae</taxon>
        <taxon>BOP clade</taxon>
        <taxon>Pooideae</taxon>
        <taxon>Triticodae</taxon>
        <taxon>Triticeae</taxon>
        <taxon>Triticinae</taxon>
        <taxon>Triticum</taxon>
    </lineage>
</organism>
<dbReference type="Gramene" id="TuG1812G0700001744.01.T01">
    <property type="protein sequence ID" value="TuG1812G0700001744.01.T01.cds317473"/>
    <property type="gene ID" value="TuG1812G0700001744.01"/>
</dbReference>
<evidence type="ECO:0000313" key="1">
    <source>
        <dbReference type="EnsemblPlants" id="TuG1812G0700001744.01.T01.cds317473"/>
    </source>
</evidence>